<evidence type="ECO:0000256" key="2">
    <source>
        <dbReference type="ARBA" id="ARBA00022676"/>
    </source>
</evidence>
<protein>
    <submittedName>
        <fullName evidence="5">Glycosyltransferase family 2 protein</fullName>
    </submittedName>
</protein>
<keyword evidence="3 5" id="KW-0808">Transferase</keyword>
<dbReference type="Gene3D" id="3.90.550.10">
    <property type="entry name" value="Spore Coat Polysaccharide Biosynthesis Protein SpsA, Chain A"/>
    <property type="match status" value="1"/>
</dbReference>
<comment type="similarity">
    <text evidence="1">Belongs to the glycosyltransferase 2 family.</text>
</comment>
<feature type="domain" description="Glycosyltransferase 2-like" evidence="4">
    <location>
        <begin position="13"/>
        <end position="64"/>
    </location>
</feature>
<evidence type="ECO:0000256" key="1">
    <source>
        <dbReference type="ARBA" id="ARBA00006739"/>
    </source>
</evidence>
<dbReference type="EMBL" id="JACLAU010000012">
    <property type="protein sequence ID" value="MBC2651938.1"/>
    <property type="molecule type" value="Genomic_DNA"/>
</dbReference>
<dbReference type="Pfam" id="PF00535">
    <property type="entry name" value="Glycos_transf_2"/>
    <property type="match status" value="2"/>
</dbReference>
<sequence>MTASPNPSPGLGVVIVSYNSSDVILECLDSLAAAGDSVSRIVVVDNQSSDQTVALIRAWANGTQDYPQPAESPLARYAAPTKPVPLVEIAPGELPAASARLTVIRSPVNRGFAGGVNLGLNELRRDPAIDLFWVLNPDCVVPPETPRAILTAGTDPDFALMGGRTIHYEQPESIQSDGGRVSRLTGRCHSLNAGARPGETAMPTADVLDFISGASMIASRRMLEEVGLMAEEYFLYYEEVDWARRRGPLPLRVAPEVVVYHRGGTAIGSGSISRRASPFANYFNYRNRQWFVRRFMPDRMPLTWGLGLMKALQLLLRGAPAEAWAIIAGTFGLGPPRAIRARVSDPATAGLAFSLPRPGPGKPPKS</sequence>
<dbReference type="AlphaFoldDB" id="A0A7X1F7R0"/>
<organism evidence="5 6">
    <name type="scientific">Novosphingobium aerophilum</name>
    <dbReference type="NCBI Taxonomy" id="2839843"/>
    <lineage>
        <taxon>Bacteria</taxon>
        <taxon>Pseudomonadati</taxon>
        <taxon>Pseudomonadota</taxon>
        <taxon>Alphaproteobacteria</taxon>
        <taxon>Sphingomonadales</taxon>
        <taxon>Sphingomonadaceae</taxon>
        <taxon>Novosphingobium</taxon>
    </lineage>
</organism>
<dbReference type="InterPro" id="IPR001173">
    <property type="entry name" value="Glyco_trans_2-like"/>
</dbReference>
<dbReference type="Proteomes" id="UP000520156">
    <property type="component" value="Unassembled WGS sequence"/>
</dbReference>
<dbReference type="PANTHER" id="PTHR43179">
    <property type="entry name" value="RHAMNOSYLTRANSFERASE WBBL"/>
    <property type="match status" value="1"/>
</dbReference>
<comment type="caution">
    <text evidence="5">The sequence shown here is derived from an EMBL/GenBank/DDBJ whole genome shotgun (WGS) entry which is preliminary data.</text>
</comment>
<dbReference type="PANTHER" id="PTHR43179:SF12">
    <property type="entry name" value="GALACTOFURANOSYLTRANSFERASE GLFT2"/>
    <property type="match status" value="1"/>
</dbReference>
<name>A0A7X1F7R0_9SPHN</name>
<keyword evidence="2" id="KW-0328">Glycosyltransferase</keyword>
<evidence type="ECO:0000259" key="4">
    <source>
        <dbReference type="Pfam" id="PF00535"/>
    </source>
</evidence>
<gene>
    <name evidence="5" type="ORF">H7F49_09495</name>
</gene>
<accession>A0A7X1F7R0</accession>
<evidence type="ECO:0000313" key="5">
    <source>
        <dbReference type="EMBL" id="MBC2651938.1"/>
    </source>
</evidence>
<dbReference type="InterPro" id="IPR029044">
    <property type="entry name" value="Nucleotide-diphossugar_trans"/>
</dbReference>
<evidence type="ECO:0000256" key="3">
    <source>
        <dbReference type="ARBA" id="ARBA00022679"/>
    </source>
</evidence>
<dbReference type="GO" id="GO:0016757">
    <property type="term" value="F:glycosyltransferase activity"/>
    <property type="evidence" value="ECO:0007669"/>
    <property type="project" value="UniProtKB-KW"/>
</dbReference>
<proteinExistence type="inferred from homology"/>
<evidence type="ECO:0000313" key="6">
    <source>
        <dbReference type="Proteomes" id="UP000520156"/>
    </source>
</evidence>
<dbReference type="SUPFAM" id="SSF53448">
    <property type="entry name" value="Nucleotide-diphospho-sugar transferases"/>
    <property type="match status" value="1"/>
</dbReference>
<keyword evidence="6" id="KW-1185">Reference proteome</keyword>
<reference evidence="5 6" key="1">
    <citation type="submission" date="2020-08" db="EMBL/GenBank/DDBJ databases">
        <title>The genome sequence of Novosphingobium flavum 4Y4.</title>
        <authorList>
            <person name="Liu Y."/>
        </authorList>
    </citation>
    <scope>NUCLEOTIDE SEQUENCE [LARGE SCALE GENOMIC DNA]</scope>
    <source>
        <strain evidence="5 6">4Y4</strain>
    </source>
</reference>
<feature type="domain" description="Glycosyltransferase 2-like" evidence="4">
    <location>
        <begin position="98"/>
        <end position="172"/>
    </location>
</feature>